<dbReference type="AlphaFoldDB" id="D6WWQ8"/>
<name>D6WWQ8_TRICA</name>
<keyword evidence="2" id="KW-1185">Reference proteome</keyword>
<reference evidence="1 2" key="2">
    <citation type="journal article" date="2010" name="Nucleic Acids Res.">
        <title>BeetleBase in 2010: revisions to provide comprehensive genomic information for Tribolium castaneum.</title>
        <authorList>
            <person name="Kim H.S."/>
            <person name="Murphy T."/>
            <person name="Xia J."/>
            <person name="Caragea D."/>
            <person name="Park Y."/>
            <person name="Beeman R.W."/>
            <person name="Lorenzen M.D."/>
            <person name="Butcher S."/>
            <person name="Manak J.R."/>
            <person name="Brown S.J."/>
        </authorList>
    </citation>
    <scope>NUCLEOTIDE SEQUENCE [LARGE SCALE GENOMIC DNA]</scope>
    <source>
        <strain evidence="1 2">Georgia GA2</strain>
    </source>
</reference>
<dbReference type="InParanoid" id="D6WWQ8"/>
<evidence type="ECO:0000313" key="1">
    <source>
        <dbReference type="EMBL" id="EFA08095.1"/>
    </source>
</evidence>
<dbReference type="Proteomes" id="UP000007266">
    <property type="component" value="Linkage group 8"/>
</dbReference>
<gene>
    <name evidence="1" type="primary">GLEAN_05699</name>
    <name evidence="1" type="ORF">TcasGA2_TC005699</name>
</gene>
<evidence type="ECO:0000313" key="2">
    <source>
        <dbReference type="Proteomes" id="UP000007266"/>
    </source>
</evidence>
<proteinExistence type="predicted"/>
<reference evidence="1 2" key="1">
    <citation type="journal article" date="2008" name="Nature">
        <title>The genome of the model beetle and pest Tribolium castaneum.</title>
        <authorList>
            <consortium name="Tribolium Genome Sequencing Consortium"/>
            <person name="Richards S."/>
            <person name="Gibbs R.A."/>
            <person name="Weinstock G.M."/>
            <person name="Brown S.J."/>
            <person name="Denell R."/>
            <person name="Beeman R.W."/>
            <person name="Gibbs R."/>
            <person name="Beeman R.W."/>
            <person name="Brown S.J."/>
            <person name="Bucher G."/>
            <person name="Friedrich M."/>
            <person name="Grimmelikhuijzen C.J."/>
            <person name="Klingler M."/>
            <person name="Lorenzen M."/>
            <person name="Richards S."/>
            <person name="Roth S."/>
            <person name="Schroder R."/>
            <person name="Tautz D."/>
            <person name="Zdobnov E.M."/>
            <person name="Muzny D."/>
            <person name="Gibbs R.A."/>
            <person name="Weinstock G.M."/>
            <person name="Attaway T."/>
            <person name="Bell S."/>
            <person name="Buhay C.J."/>
            <person name="Chandrabose M.N."/>
            <person name="Chavez D."/>
            <person name="Clerk-Blankenburg K.P."/>
            <person name="Cree A."/>
            <person name="Dao M."/>
            <person name="Davis C."/>
            <person name="Chacko J."/>
            <person name="Dinh H."/>
            <person name="Dugan-Rocha S."/>
            <person name="Fowler G."/>
            <person name="Garner T.T."/>
            <person name="Garnes J."/>
            <person name="Gnirke A."/>
            <person name="Hawes A."/>
            <person name="Hernandez J."/>
            <person name="Hines S."/>
            <person name="Holder M."/>
            <person name="Hume J."/>
            <person name="Jhangiani S.N."/>
            <person name="Joshi V."/>
            <person name="Khan Z.M."/>
            <person name="Jackson L."/>
            <person name="Kovar C."/>
            <person name="Kowis A."/>
            <person name="Lee S."/>
            <person name="Lewis L.R."/>
            <person name="Margolis J."/>
            <person name="Morgan M."/>
            <person name="Nazareth L.V."/>
            <person name="Nguyen N."/>
            <person name="Okwuonu G."/>
            <person name="Parker D."/>
            <person name="Richards S."/>
            <person name="Ruiz S.J."/>
            <person name="Santibanez J."/>
            <person name="Savard J."/>
            <person name="Scherer S.E."/>
            <person name="Schneider B."/>
            <person name="Sodergren E."/>
            <person name="Tautz D."/>
            <person name="Vattahil S."/>
            <person name="Villasana D."/>
            <person name="White C.S."/>
            <person name="Wright R."/>
            <person name="Park Y."/>
            <person name="Beeman R.W."/>
            <person name="Lord J."/>
            <person name="Oppert B."/>
            <person name="Lorenzen M."/>
            <person name="Brown S."/>
            <person name="Wang L."/>
            <person name="Savard J."/>
            <person name="Tautz D."/>
            <person name="Richards S."/>
            <person name="Weinstock G."/>
            <person name="Gibbs R.A."/>
            <person name="Liu Y."/>
            <person name="Worley K."/>
            <person name="Weinstock G."/>
            <person name="Elsik C.G."/>
            <person name="Reese J.T."/>
            <person name="Elhaik E."/>
            <person name="Landan G."/>
            <person name="Graur D."/>
            <person name="Arensburger P."/>
            <person name="Atkinson P."/>
            <person name="Beeman R.W."/>
            <person name="Beidler J."/>
            <person name="Brown S.J."/>
            <person name="Demuth J.P."/>
            <person name="Drury D.W."/>
            <person name="Du Y.Z."/>
            <person name="Fujiwara H."/>
            <person name="Lorenzen M."/>
            <person name="Maselli V."/>
            <person name="Osanai M."/>
            <person name="Park Y."/>
            <person name="Robertson H.M."/>
            <person name="Tu Z."/>
            <person name="Wang J.J."/>
            <person name="Wang S."/>
            <person name="Richards S."/>
            <person name="Song H."/>
            <person name="Zhang L."/>
            <person name="Sodergren E."/>
            <person name="Werner D."/>
            <person name="Stanke M."/>
            <person name="Morgenstern B."/>
            <person name="Solovyev V."/>
            <person name="Kosarev P."/>
            <person name="Brown G."/>
            <person name="Chen H.C."/>
            <person name="Ermolaeva O."/>
            <person name="Hlavina W."/>
            <person name="Kapustin Y."/>
            <person name="Kiryutin B."/>
            <person name="Kitts P."/>
            <person name="Maglott D."/>
            <person name="Pruitt K."/>
            <person name="Sapojnikov V."/>
            <person name="Souvorov A."/>
            <person name="Mackey A.J."/>
            <person name="Waterhouse R.M."/>
            <person name="Wyder S."/>
            <person name="Zdobnov E.M."/>
            <person name="Zdobnov E.M."/>
            <person name="Wyder S."/>
            <person name="Kriventseva E.V."/>
            <person name="Kadowaki T."/>
            <person name="Bork P."/>
            <person name="Aranda M."/>
            <person name="Bao R."/>
            <person name="Beermann A."/>
            <person name="Berns N."/>
            <person name="Bolognesi R."/>
            <person name="Bonneton F."/>
            <person name="Bopp D."/>
            <person name="Brown S.J."/>
            <person name="Bucher G."/>
            <person name="Butts T."/>
            <person name="Chaumot A."/>
            <person name="Denell R.E."/>
            <person name="Ferrier D.E."/>
            <person name="Friedrich M."/>
            <person name="Gordon C.M."/>
            <person name="Jindra M."/>
            <person name="Klingler M."/>
            <person name="Lan Q."/>
            <person name="Lattorff H.M."/>
            <person name="Laudet V."/>
            <person name="von Levetsow C."/>
            <person name="Liu Z."/>
            <person name="Lutz R."/>
            <person name="Lynch J.A."/>
            <person name="da Fonseca R.N."/>
            <person name="Posnien N."/>
            <person name="Reuter R."/>
            <person name="Roth S."/>
            <person name="Savard J."/>
            <person name="Schinko J.B."/>
            <person name="Schmitt C."/>
            <person name="Schoppmeier M."/>
            <person name="Schroder R."/>
            <person name="Shippy T.D."/>
            <person name="Simonnet F."/>
            <person name="Marques-Souza H."/>
            <person name="Tautz D."/>
            <person name="Tomoyasu Y."/>
            <person name="Trauner J."/>
            <person name="Van der Zee M."/>
            <person name="Vervoort M."/>
            <person name="Wittkopp N."/>
            <person name="Wimmer E.A."/>
            <person name="Yang X."/>
            <person name="Jones A.K."/>
            <person name="Sattelle D.B."/>
            <person name="Ebert P.R."/>
            <person name="Nelson D."/>
            <person name="Scott J.G."/>
            <person name="Beeman R.W."/>
            <person name="Muthukrishnan S."/>
            <person name="Kramer K.J."/>
            <person name="Arakane Y."/>
            <person name="Beeman R.W."/>
            <person name="Zhu Q."/>
            <person name="Hogenkamp D."/>
            <person name="Dixit R."/>
            <person name="Oppert B."/>
            <person name="Jiang H."/>
            <person name="Zou Z."/>
            <person name="Marshall J."/>
            <person name="Elpidina E."/>
            <person name="Vinokurov K."/>
            <person name="Oppert C."/>
            <person name="Zou Z."/>
            <person name="Evans J."/>
            <person name="Lu Z."/>
            <person name="Zhao P."/>
            <person name="Sumathipala N."/>
            <person name="Altincicek B."/>
            <person name="Vilcinskas A."/>
            <person name="Williams M."/>
            <person name="Hultmark D."/>
            <person name="Hetru C."/>
            <person name="Jiang H."/>
            <person name="Grimmelikhuijzen C.J."/>
            <person name="Hauser F."/>
            <person name="Cazzamali G."/>
            <person name="Williamson M."/>
            <person name="Park Y."/>
            <person name="Li B."/>
            <person name="Tanaka Y."/>
            <person name="Predel R."/>
            <person name="Neupert S."/>
            <person name="Schachtner J."/>
            <person name="Verleyen P."/>
            <person name="Raible F."/>
            <person name="Bork P."/>
            <person name="Friedrich M."/>
            <person name="Walden K.K."/>
            <person name="Robertson H.M."/>
            <person name="Angeli S."/>
            <person name="Foret S."/>
            <person name="Bucher G."/>
            <person name="Schuetz S."/>
            <person name="Maleszka R."/>
            <person name="Wimmer E.A."/>
            <person name="Beeman R.W."/>
            <person name="Lorenzen M."/>
            <person name="Tomoyasu Y."/>
            <person name="Miller S.C."/>
            <person name="Grossmann D."/>
            <person name="Bucher G."/>
        </authorList>
    </citation>
    <scope>NUCLEOTIDE SEQUENCE [LARGE SCALE GENOMIC DNA]</scope>
    <source>
        <strain evidence="1 2">Georgia GA2</strain>
    </source>
</reference>
<protein>
    <submittedName>
        <fullName evidence="1">Uncharacterized protein</fullName>
    </submittedName>
</protein>
<accession>D6WWQ8</accession>
<dbReference type="HOGENOM" id="CLU_1919762_0_0_1"/>
<dbReference type="EMBL" id="KQ971361">
    <property type="protein sequence ID" value="EFA08095.1"/>
    <property type="molecule type" value="Genomic_DNA"/>
</dbReference>
<organism evidence="1 2">
    <name type="scientific">Tribolium castaneum</name>
    <name type="common">Red flour beetle</name>
    <dbReference type="NCBI Taxonomy" id="7070"/>
    <lineage>
        <taxon>Eukaryota</taxon>
        <taxon>Metazoa</taxon>
        <taxon>Ecdysozoa</taxon>
        <taxon>Arthropoda</taxon>
        <taxon>Hexapoda</taxon>
        <taxon>Insecta</taxon>
        <taxon>Pterygota</taxon>
        <taxon>Neoptera</taxon>
        <taxon>Endopterygota</taxon>
        <taxon>Coleoptera</taxon>
        <taxon>Polyphaga</taxon>
        <taxon>Cucujiformia</taxon>
        <taxon>Tenebrionidae</taxon>
        <taxon>Tenebrionidae incertae sedis</taxon>
        <taxon>Tribolium</taxon>
    </lineage>
</organism>
<sequence>MHSRPLVRSGCLNNYSNRKYRKRPRLAQYRTSRLLLRLDGDNSRLNYSIKANVIENYIAHILIIDFERSPDRSNRFKEANNSLLRLCHCHKARKNFRRSVFYAKLLTRFRLPLITSVNMHTTRFPLSGVIEL</sequence>